<dbReference type="PRINTS" id="PR00463">
    <property type="entry name" value="EP450I"/>
</dbReference>
<dbReference type="GO" id="GO:0004497">
    <property type="term" value="F:monooxygenase activity"/>
    <property type="evidence" value="ECO:0007669"/>
    <property type="project" value="UniProtKB-KW"/>
</dbReference>
<keyword evidence="2 5" id="KW-0479">Metal-binding</keyword>
<feature type="transmembrane region" description="Helical" evidence="7">
    <location>
        <begin position="12"/>
        <end position="40"/>
    </location>
</feature>
<comment type="caution">
    <text evidence="8">The sequence shown here is derived from an EMBL/GenBank/DDBJ whole genome shotgun (WGS) entry which is preliminary data.</text>
</comment>
<sequence>MEDLRLPLLGFTAAYSGFIISFIKFFVLAPSALFTTYVIFNEFIRLSSRVPRLPGPWGYPLLGSLPSIEGKVNSDEYRKWAGKYGDVFQLQLGNTTAVVVNSAAAARALFITQREATNGRPIFYVLHKKVQRGGPVTSIGTSPWDDSCKRRRKVAATALNKTSVESYLPILNLESRAFLRDIFSICQNGKVPVNVLDPARKFALNLSLTLSYGTRVEDVKDLHSDLLLSEIIYIEEQIAAFRDVSTNYSNYIPILRPLNTIADFLGFHTGTHMADVGKRRHAYHAALQENLRREIALGIDRPCIQGNVLKDPESKGLSEGELLSVSLSMMAGADTTKRSIMWAMLLLAHRQDIQEKAYQAIVEFEGGRLLESQDVAHTKIEYIEALTKEIGRYFVVLRLALPKATHSYVDWQGSTIPPQTLLFLNSWACSRDPSVFTDPNSFTPERWLDGDQSANRHQYAFGIGGRMCVASHVASKALYTVLLHLIAHFKMVPVEGASDDEVDPVAGLAVPGNHQAAPKARHVRFISRNRELTGEMLSAST</sequence>
<keyword evidence="3 6" id="KW-0560">Oxidoreductase</keyword>
<dbReference type="Gene3D" id="1.10.630.10">
    <property type="entry name" value="Cytochrome P450"/>
    <property type="match status" value="1"/>
</dbReference>
<evidence type="ECO:0000313" key="9">
    <source>
        <dbReference type="Proteomes" id="UP000076552"/>
    </source>
</evidence>
<dbReference type="Pfam" id="PF00067">
    <property type="entry name" value="p450"/>
    <property type="match status" value="1"/>
</dbReference>
<evidence type="ECO:0000256" key="6">
    <source>
        <dbReference type="RuleBase" id="RU000461"/>
    </source>
</evidence>
<evidence type="ECO:0000256" key="3">
    <source>
        <dbReference type="ARBA" id="ARBA00023002"/>
    </source>
</evidence>
<gene>
    <name evidence="8" type="ORF">CT0861_00192</name>
</gene>
<keyword evidence="4 5" id="KW-0408">Iron</keyword>
<proteinExistence type="inferred from homology"/>
<dbReference type="InterPro" id="IPR017972">
    <property type="entry name" value="Cyt_P450_CS"/>
</dbReference>
<keyword evidence="5 6" id="KW-0349">Heme</keyword>
<keyword evidence="7" id="KW-0472">Membrane</keyword>
<dbReference type="PANTHER" id="PTHR46300:SF9">
    <property type="entry name" value="P450, PUTATIVE-RELATED"/>
    <property type="match status" value="1"/>
</dbReference>
<feature type="binding site" description="axial binding residue" evidence="5">
    <location>
        <position position="468"/>
    </location>
    <ligand>
        <name>heme</name>
        <dbReference type="ChEBI" id="CHEBI:30413"/>
    </ligand>
    <ligandPart>
        <name>Fe</name>
        <dbReference type="ChEBI" id="CHEBI:18248"/>
    </ligandPart>
</feature>
<dbReference type="EMBL" id="LFIV01000037">
    <property type="protein sequence ID" value="KZL74071.1"/>
    <property type="molecule type" value="Genomic_DNA"/>
</dbReference>
<evidence type="ECO:0000256" key="1">
    <source>
        <dbReference type="ARBA" id="ARBA00010617"/>
    </source>
</evidence>
<comment type="cofactor">
    <cofactor evidence="5">
        <name>heme</name>
        <dbReference type="ChEBI" id="CHEBI:30413"/>
    </cofactor>
</comment>
<dbReference type="Proteomes" id="UP000076552">
    <property type="component" value="Unassembled WGS sequence"/>
</dbReference>
<protein>
    <submittedName>
        <fullName evidence="8">3-hydroxyphenylacetate 6 hydroxylase</fullName>
    </submittedName>
</protein>
<keyword evidence="6" id="KW-0503">Monooxygenase</keyword>
<evidence type="ECO:0000256" key="4">
    <source>
        <dbReference type="ARBA" id="ARBA00023004"/>
    </source>
</evidence>
<evidence type="ECO:0000256" key="2">
    <source>
        <dbReference type="ARBA" id="ARBA00022723"/>
    </source>
</evidence>
<name>A0A166V221_9PEZI</name>
<keyword evidence="7" id="KW-0812">Transmembrane</keyword>
<dbReference type="InterPro" id="IPR001128">
    <property type="entry name" value="Cyt_P450"/>
</dbReference>
<reference evidence="8 9" key="1">
    <citation type="submission" date="2015-06" db="EMBL/GenBank/DDBJ databases">
        <title>Survival trade-offs in plant roots during colonization by closely related pathogenic and mutualistic fungi.</title>
        <authorList>
            <person name="Hacquard S."/>
            <person name="Kracher B."/>
            <person name="Hiruma K."/>
            <person name="Weinman A."/>
            <person name="Muench P."/>
            <person name="Garrido Oter R."/>
            <person name="Ver Loren van Themaat E."/>
            <person name="Dallerey J.-F."/>
            <person name="Damm U."/>
            <person name="Henrissat B."/>
            <person name="Lespinet O."/>
            <person name="Thon M."/>
            <person name="Kemen E."/>
            <person name="McHardy A.C."/>
            <person name="Schulze-Lefert P."/>
            <person name="O'Connell R.J."/>
        </authorList>
    </citation>
    <scope>NUCLEOTIDE SEQUENCE [LARGE SCALE GENOMIC DNA]</scope>
    <source>
        <strain evidence="8 9">0861</strain>
    </source>
</reference>
<evidence type="ECO:0000256" key="7">
    <source>
        <dbReference type="SAM" id="Phobius"/>
    </source>
</evidence>
<dbReference type="GO" id="GO:0005506">
    <property type="term" value="F:iron ion binding"/>
    <property type="evidence" value="ECO:0007669"/>
    <property type="project" value="InterPro"/>
</dbReference>
<accession>A0A166V221</accession>
<dbReference type="STRING" id="708197.A0A166V221"/>
<dbReference type="GO" id="GO:0020037">
    <property type="term" value="F:heme binding"/>
    <property type="evidence" value="ECO:0007669"/>
    <property type="project" value="InterPro"/>
</dbReference>
<keyword evidence="9" id="KW-1185">Reference proteome</keyword>
<dbReference type="InterPro" id="IPR002401">
    <property type="entry name" value="Cyt_P450_E_grp-I"/>
</dbReference>
<dbReference type="InterPro" id="IPR050364">
    <property type="entry name" value="Cytochrome_P450_fung"/>
</dbReference>
<evidence type="ECO:0000313" key="8">
    <source>
        <dbReference type="EMBL" id="KZL74071.1"/>
    </source>
</evidence>
<dbReference type="SUPFAM" id="SSF48264">
    <property type="entry name" value="Cytochrome P450"/>
    <property type="match status" value="1"/>
</dbReference>
<keyword evidence="7" id="KW-1133">Transmembrane helix</keyword>
<dbReference type="PANTHER" id="PTHR46300">
    <property type="entry name" value="P450, PUTATIVE (EUROFUNG)-RELATED-RELATED"/>
    <property type="match status" value="1"/>
</dbReference>
<dbReference type="AlphaFoldDB" id="A0A166V221"/>
<dbReference type="GO" id="GO:0016705">
    <property type="term" value="F:oxidoreductase activity, acting on paired donors, with incorporation or reduction of molecular oxygen"/>
    <property type="evidence" value="ECO:0007669"/>
    <property type="project" value="InterPro"/>
</dbReference>
<comment type="similarity">
    <text evidence="1 6">Belongs to the cytochrome P450 family.</text>
</comment>
<organism evidence="8 9">
    <name type="scientific">Colletotrichum tofieldiae</name>
    <dbReference type="NCBI Taxonomy" id="708197"/>
    <lineage>
        <taxon>Eukaryota</taxon>
        <taxon>Fungi</taxon>
        <taxon>Dikarya</taxon>
        <taxon>Ascomycota</taxon>
        <taxon>Pezizomycotina</taxon>
        <taxon>Sordariomycetes</taxon>
        <taxon>Hypocreomycetidae</taxon>
        <taxon>Glomerellales</taxon>
        <taxon>Glomerellaceae</taxon>
        <taxon>Colletotrichum</taxon>
        <taxon>Colletotrichum spaethianum species complex</taxon>
    </lineage>
</organism>
<dbReference type="PROSITE" id="PS00086">
    <property type="entry name" value="CYTOCHROME_P450"/>
    <property type="match status" value="1"/>
</dbReference>
<evidence type="ECO:0000256" key="5">
    <source>
        <dbReference type="PIRSR" id="PIRSR602401-1"/>
    </source>
</evidence>
<dbReference type="InterPro" id="IPR036396">
    <property type="entry name" value="Cyt_P450_sf"/>
</dbReference>